<dbReference type="InterPro" id="IPR038750">
    <property type="entry name" value="YczE/YyaS-like"/>
</dbReference>
<evidence type="ECO:0008006" key="4">
    <source>
        <dbReference type="Google" id="ProtNLM"/>
    </source>
</evidence>
<reference evidence="2 3" key="1">
    <citation type="submission" date="2018-10" db="EMBL/GenBank/DDBJ databases">
        <title>Anaerotruncus faecis sp. nov., isolated from human feces.</title>
        <authorList>
            <person name="Wang Y.-J."/>
        </authorList>
    </citation>
    <scope>NUCLEOTIDE SEQUENCE [LARGE SCALE GENOMIC DNA]</scope>
    <source>
        <strain evidence="2 3">22A2-44</strain>
    </source>
</reference>
<evidence type="ECO:0000313" key="2">
    <source>
        <dbReference type="EMBL" id="RLL11397.1"/>
    </source>
</evidence>
<accession>A0A498CV63</accession>
<comment type="caution">
    <text evidence="2">The sequence shown here is derived from an EMBL/GenBank/DDBJ whole genome shotgun (WGS) entry which is preliminary data.</text>
</comment>
<organism evidence="2 3">
    <name type="scientific">Anaerotruncus massiliensis</name>
    <name type="common">ex Liu et al. 2021</name>
    <dbReference type="NCBI Taxonomy" id="2321404"/>
    <lineage>
        <taxon>Bacteria</taxon>
        <taxon>Bacillati</taxon>
        <taxon>Bacillota</taxon>
        <taxon>Clostridia</taxon>
        <taxon>Eubacteriales</taxon>
        <taxon>Oscillospiraceae</taxon>
        <taxon>Anaerotruncus</taxon>
    </lineage>
</organism>
<protein>
    <recommendedName>
        <fullName evidence="4">YitT family protein</fullName>
    </recommendedName>
</protein>
<proteinExistence type="predicted"/>
<dbReference type="Proteomes" id="UP000276301">
    <property type="component" value="Unassembled WGS sequence"/>
</dbReference>
<evidence type="ECO:0000313" key="3">
    <source>
        <dbReference type="Proteomes" id="UP000276301"/>
    </source>
</evidence>
<feature type="transmembrane region" description="Helical" evidence="1">
    <location>
        <begin position="162"/>
        <end position="189"/>
    </location>
</feature>
<feature type="transmembrane region" description="Helical" evidence="1">
    <location>
        <begin position="113"/>
        <end position="141"/>
    </location>
</feature>
<feature type="transmembrane region" description="Helical" evidence="1">
    <location>
        <begin position="12"/>
        <end position="37"/>
    </location>
</feature>
<dbReference type="Pfam" id="PF19700">
    <property type="entry name" value="DUF6198"/>
    <property type="match status" value="1"/>
</dbReference>
<keyword evidence="1" id="KW-1133">Transmembrane helix</keyword>
<evidence type="ECO:0000256" key="1">
    <source>
        <dbReference type="SAM" id="Phobius"/>
    </source>
</evidence>
<keyword evidence="1" id="KW-0472">Membrane</keyword>
<feature type="transmembrane region" description="Helical" evidence="1">
    <location>
        <begin position="57"/>
        <end position="74"/>
    </location>
</feature>
<name>A0A498CV63_9FIRM</name>
<sequence>MKPAYPAREFILRVLYFCLGTAVCALGCSAFVLSGIGTDPFSMLMQGVARTAHISNGTAHIAINFTLLVLYFFIDRKYIRAGTFAALFITGPMIDAASRLLRGVIHEGLPFPVRVVIVLASCALIALGLSASINASVGVGANDSLAILLSDKLHLQFRWMRVAVDLTFVVSGFLLGGVIGVGTVITALLTGPIVQFFMPGTARLLYSILRRLTPQAESA</sequence>
<dbReference type="PANTHER" id="PTHR40078:SF1">
    <property type="entry name" value="INTEGRAL MEMBRANE PROTEIN"/>
    <property type="match status" value="1"/>
</dbReference>
<dbReference type="PANTHER" id="PTHR40078">
    <property type="entry name" value="INTEGRAL MEMBRANE PROTEIN-RELATED"/>
    <property type="match status" value="1"/>
</dbReference>
<dbReference type="AlphaFoldDB" id="A0A498CV63"/>
<dbReference type="RefSeq" id="WP_121586767.1">
    <property type="nucleotide sequence ID" value="NZ_RCHT01000009.1"/>
</dbReference>
<gene>
    <name evidence="2" type="ORF">D4A47_07185</name>
</gene>
<feature type="transmembrane region" description="Helical" evidence="1">
    <location>
        <begin position="81"/>
        <end position="101"/>
    </location>
</feature>
<keyword evidence="3" id="KW-1185">Reference proteome</keyword>
<dbReference type="EMBL" id="RCHT01000009">
    <property type="protein sequence ID" value="RLL11397.1"/>
    <property type="molecule type" value="Genomic_DNA"/>
</dbReference>
<keyword evidence="1" id="KW-0812">Transmembrane</keyword>